<dbReference type="PANTHER" id="PTHR24567">
    <property type="entry name" value="CRP FAMILY TRANSCRIPTIONAL REGULATORY PROTEIN"/>
    <property type="match status" value="1"/>
</dbReference>
<dbReference type="RefSeq" id="WP_200981262.1">
    <property type="nucleotide sequence ID" value="NZ_CP064654.1"/>
</dbReference>
<dbReference type="CDD" id="cd00038">
    <property type="entry name" value="CAP_ED"/>
    <property type="match status" value="1"/>
</dbReference>
<dbReference type="Gene3D" id="1.10.10.10">
    <property type="entry name" value="Winged helix-like DNA-binding domain superfamily/Winged helix DNA-binding domain"/>
    <property type="match status" value="1"/>
</dbReference>
<dbReference type="InterPro" id="IPR050397">
    <property type="entry name" value="Env_Response_Regulators"/>
</dbReference>
<evidence type="ECO:0000313" key="7">
    <source>
        <dbReference type="Proteomes" id="UP000594459"/>
    </source>
</evidence>
<dbReference type="GO" id="GO:0003677">
    <property type="term" value="F:DNA binding"/>
    <property type="evidence" value="ECO:0007669"/>
    <property type="project" value="UniProtKB-KW"/>
</dbReference>
<dbReference type="Gene3D" id="2.60.120.10">
    <property type="entry name" value="Jelly Rolls"/>
    <property type="match status" value="1"/>
</dbReference>
<keyword evidence="7" id="KW-1185">Reference proteome</keyword>
<dbReference type="GO" id="GO:0005829">
    <property type="term" value="C:cytosol"/>
    <property type="evidence" value="ECO:0007669"/>
    <property type="project" value="TreeGrafter"/>
</dbReference>
<dbReference type="Proteomes" id="UP000594459">
    <property type="component" value="Chromosome"/>
</dbReference>
<feature type="domain" description="HTH crp-type" evidence="5">
    <location>
        <begin position="154"/>
        <end position="229"/>
    </location>
</feature>
<dbReference type="InterPro" id="IPR000595">
    <property type="entry name" value="cNMP-bd_dom"/>
</dbReference>
<name>A0A7S8F1L8_9SPHN</name>
<dbReference type="EMBL" id="CP064654">
    <property type="protein sequence ID" value="QPC98255.1"/>
    <property type="molecule type" value="Genomic_DNA"/>
</dbReference>
<evidence type="ECO:0000256" key="1">
    <source>
        <dbReference type="ARBA" id="ARBA00023015"/>
    </source>
</evidence>
<feature type="domain" description="Cyclic nucleotide-binding" evidence="4">
    <location>
        <begin position="20"/>
        <end position="124"/>
    </location>
</feature>
<dbReference type="KEGG" id="qso:IRL76_10330"/>
<keyword evidence="2" id="KW-0238">DNA-binding</keyword>
<dbReference type="SMART" id="SM00100">
    <property type="entry name" value="cNMP"/>
    <property type="match status" value="1"/>
</dbReference>
<dbReference type="SMART" id="SM00419">
    <property type="entry name" value="HTH_CRP"/>
    <property type="match status" value="1"/>
</dbReference>
<dbReference type="InterPro" id="IPR012318">
    <property type="entry name" value="HTH_CRP"/>
</dbReference>
<dbReference type="InterPro" id="IPR018490">
    <property type="entry name" value="cNMP-bd_dom_sf"/>
</dbReference>
<dbReference type="Pfam" id="PF00027">
    <property type="entry name" value="cNMP_binding"/>
    <property type="match status" value="1"/>
</dbReference>
<dbReference type="SUPFAM" id="SSF51206">
    <property type="entry name" value="cAMP-binding domain-like"/>
    <property type="match status" value="1"/>
</dbReference>
<proteinExistence type="predicted"/>
<dbReference type="GO" id="GO:0003700">
    <property type="term" value="F:DNA-binding transcription factor activity"/>
    <property type="evidence" value="ECO:0007669"/>
    <property type="project" value="TreeGrafter"/>
</dbReference>
<accession>A0A7S8F1L8</accession>
<protein>
    <submittedName>
        <fullName evidence="6">Crp/Fnr family transcriptional regulator</fullName>
    </submittedName>
</protein>
<evidence type="ECO:0000259" key="5">
    <source>
        <dbReference type="PROSITE" id="PS51063"/>
    </source>
</evidence>
<dbReference type="InterPro" id="IPR036388">
    <property type="entry name" value="WH-like_DNA-bd_sf"/>
</dbReference>
<evidence type="ECO:0000256" key="2">
    <source>
        <dbReference type="ARBA" id="ARBA00023125"/>
    </source>
</evidence>
<dbReference type="SUPFAM" id="SSF46785">
    <property type="entry name" value="Winged helix' DNA-binding domain"/>
    <property type="match status" value="1"/>
</dbReference>
<dbReference type="PROSITE" id="PS50042">
    <property type="entry name" value="CNMP_BINDING_3"/>
    <property type="match status" value="1"/>
</dbReference>
<keyword evidence="3" id="KW-0804">Transcription</keyword>
<evidence type="ECO:0000259" key="4">
    <source>
        <dbReference type="PROSITE" id="PS50042"/>
    </source>
</evidence>
<evidence type="ECO:0000313" key="6">
    <source>
        <dbReference type="EMBL" id="QPC98255.1"/>
    </source>
</evidence>
<evidence type="ECO:0000256" key="3">
    <source>
        <dbReference type="ARBA" id="ARBA00023163"/>
    </source>
</evidence>
<dbReference type="PROSITE" id="PS51063">
    <property type="entry name" value="HTH_CRP_2"/>
    <property type="match status" value="1"/>
</dbReference>
<dbReference type="Pfam" id="PF13545">
    <property type="entry name" value="HTH_Crp_2"/>
    <property type="match status" value="1"/>
</dbReference>
<dbReference type="InterPro" id="IPR014710">
    <property type="entry name" value="RmlC-like_jellyroll"/>
</dbReference>
<reference evidence="6 7" key="1">
    <citation type="submission" date="2020-11" db="EMBL/GenBank/DDBJ databases">
        <title>The genome sequence of Erythrobacter sp. 6D36.</title>
        <authorList>
            <person name="Liu Y."/>
        </authorList>
    </citation>
    <scope>NUCLEOTIDE SEQUENCE [LARGE SCALE GENOMIC DNA]</scope>
    <source>
        <strain evidence="6 7">6D36</strain>
    </source>
</reference>
<gene>
    <name evidence="6" type="ORF">IRL76_10330</name>
</gene>
<dbReference type="InterPro" id="IPR036390">
    <property type="entry name" value="WH_DNA-bd_sf"/>
</dbReference>
<keyword evidence="1" id="KW-0805">Transcription regulation</keyword>
<organism evidence="6 7">
    <name type="scientific">Qipengyuania soli</name>
    <dbReference type="NCBI Taxonomy" id="2782568"/>
    <lineage>
        <taxon>Bacteria</taxon>
        <taxon>Pseudomonadati</taxon>
        <taxon>Pseudomonadota</taxon>
        <taxon>Alphaproteobacteria</taxon>
        <taxon>Sphingomonadales</taxon>
        <taxon>Erythrobacteraceae</taxon>
        <taxon>Qipengyuania</taxon>
    </lineage>
</organism>
<sequence length="248" mass="28422">MHTVADPVPCRQCPLQNCPGLRPLDSRQLAYMEEFKAGEVRLDRSEVLIEQETESKHLYTVLDGVLMRYRTLEDGRRQIVNFMFPGDLAGLQGAFEEPASHTIETLLDSRLCVFKRGEFATLIGEHPRLGYDLVWLAAKEERALEEHIVALGQRSARERLTYLAVWLLDRALATGVSSNDNILHLSITQNQIADMLGLSLVHTNRTVRQLEREGLVIWKNREITVPDMDKACEFAQFDRHLEKLRPFI</sequence>
<dbReference type="PANTHER" id="PTHR24567:SF68">
    <property type="entry name" value="DNA-BINDING TRANSCRIPTIONAL DUAL REGULATOR CRP"/>
    <property type="match status" value="1"/>
</dbReference>
<dbReference type="AlphaFoldDB" id="A0A7S8F1L8"/>